<organism evidence="1">
    <name type="scientific">Ovis aries</name>
    <name type="common">Sheep</name>
    <dbReference type="NCBI Taxonomy" id="9940"/>
    <lineage>
        <taxon>Eukaryota</taxon>
        <taxon>Metazoa</taxon>
        <taxon>Chordata</taxon>
        <taxon>Craniata</taxon>
        <taxon>Vertebrata</taxon>
        <taxon>Euteleostomi</taxon>
        <taxon>Mammalia</taxon>
        <taxon>Eutheria</taxon>
        <taxon>Laurasiatheria</taxon>
        <taxon>Artiodactyla</taxon>
        <taxon>Ruminantia</taxon>
        <taxon>Pecora</taxon>
        <taxon>Bovidae</taxon>
        <taxon>Caprinae</taxon>
        <taxon>Ovis</taxon>
    </lineage>
</organism>
<accession>A0AC11E4G3</accession>
<evidence type="ECO:0000313" key="1">
    <source>
        <dbReference type="Ensembl" id="ENSOARP00020053005.1"/>
    </source>
</evidence>
<proteinExistence type="predicted"/>
<reference evidence="1" key="3">
    <citation type="submission" date="2025-09" db="UniProtKB">
        <authorList>
            <consortium name="Ensembl"/>
        </authorList>
    </citation>
    <scope>IDENTIFICATION</scope>
</reference>
<dbReference type="Ensembl" id="ENSOART00020079384.1">
    <property type="protein sequence ID" value="ENSOARP00020053005.1"/>
    <property type="gene ID" value="ENSOARG00020024151.2"/>
</dbReference>
<reference evidence="1" key="1">
    <citation type="submission" date="2020-11" db="EMBL/GenBank/DDBJ databases">
        <authorList>
            <person name="Davenport K.M."/>
            <person name="Bickhart D.M."/>
            <person name="Smith T.P.L."/>
            <person name="Murdoch B.M."/>
            <person name="Rosen B.D."/>
        </authorList>
    </citation>
    <scope>NUCLEOTIDE SEQUENCE [LARGE SCALE GENOMIC DNA]</scope>
    <source>
        <strain evidence="1">OAR_USU_Benz2616</strain>
    </source>
</reference>
<gene>
    <name evidence="1" type="primary">MTCH1</name>
</gene>
<name>A0AC11E4G3_SHEEP</name>
<protein>
    <submittedName>
        <fullName evidence="1">Mitochondrial carrier 1</fullName>
    </submittedName>
</protein>
<reference evidence="1" key="2">
    <citation type="submission" date="2025-08" db="UniProtKB">
        <authorList>
            <consortium name="Ensembl"/>
        </authorList>
    </citation>
    <scope>IDENTIFICATION</scope>
</reference>
<sequence length="394" mass="41520">MSGAARARPLTHDAEGGVAPTPSRDGGVTSPPRAMGASDPEVASWAPGGAAGMAGAGAGAGARGGAAAGVEARARDPPPAHRAHPRHPRPAAQPSARRMDGASGGLGSGDNAPTTEALFVALGAGVTALSHPLLYVKLLIQVGHEPMPPTIGTNVLGRKVLYLPSFFTYAKYIVQVDGKIGLFRGLSPRLMSNALSTVTRGSMKKVFPPDEIEQVSNKDDMKTSLRKVVKETSYEMMMHGVLSSIGKIFKEEGLLGFFVGLIPHLLGDVVFLWGCNLLAHFINAYLVDDSVSDTPGGLGNDQNPGSQFSQALAIRSYTKFVMGIAVSMLTYPFLLVGDLMAVNNCGLQAGLPPYSPVFKSWIHCWKYLSVQGQLFRGSSLLFRRVSSGSCFALE</sequence>